<dbReference type="Proteomes" id="UP000050265">
    <property type="component" value="Unassembled WGS sequence"/>
</dbReference>
<proteinExistence type="predicted"/>
<reference evidence="1 2" key="1">
    <citation type="submission" date="2015-09" db="EMBL/GenBank/DDBJ databases">
        <title>Genome announcement of multiple Pseudomonas syringae strains.</title>
        <authorList>
            <person name="Thakur S."/>
            <person name="Wang P.W."/>
            <person name="Gong Y."/>
            <person name="Weir B.S."/>
            <person name="Guttman D.S."/>
        </authorList>
    </citation>
    <scope>NUCLEOTIDE SEQUENCE [LARGE SCALE GENOMIC DNA]</scope>
    <source>
        <strain evidence="1 2">ICMP3507</strain>
    </source>
</reference>
<accession>A0A0N8RRD3</accession>
<sequence length="282" mass="31455">MPSIRSSWPRFAMPTTQRWASATGAWTGWPKPPPRRQTRSRVLHQLPIRPLTRPAVLQTRLMRRWARRTSRRFPRRNQPSTHAEPLMKITPIVAHLQATCPSFAGRISAGIDWAAVALGDQLAHPSAYVIATGDQSTANDLQNVIRQNITDRIDVVVVLDGGDKRGQEASEQLHTLRAELWRALVGWNPDRDYDAMQYTGGALVQISGDRVTYRFGFAAQFQLGRNTSDQPAETWHEAYLDGLPGFTGATLEMDCVDPADPNLKSPGPDGRIEAKFTIEVTP</sequence>
<dbReference type="InterPro" id="IPR056912">
    <property type="entry name" value="Phage_JBD30_tail_term-like"/>
</dbReference>
<organism evidence="1 2">
    <name type="scientific">Pseudomonas amygdali pv. lachrymans</name>
    <name type="common">Pseudomonas syringae pv. lachrymans</name>
    <dbReference type="NCBI Taxonomy" id="53707"/>
    <lineage>
        <taxon>Bacteria</taxon>
        <taxon>Pseudomonadati</taxon>
        <taxon>Pseudomonadota</taxon>
        <taxon>Gammaproteobacteria</taxon>
        <taxon>Pseudomonadales</taxon>
        <taxon>Pseudomonadaceae</taxon>
        <taxon>Pseudomonas</taxon>
        <taxon>Pseudomonas amygdali</taxon>
    </lineage>
</organism>
<gene>
    <name evidence="1" type="ORF">ALO35_100368</name>
</gene>
<dbReference type="EMBL" id="LJQP01000502">
    <property type="protein sequence ID" value="KPX53671.1"/>
    <property type="molecule type" value="Genomic_DNA"/>
</dbReference>
<evidence type="ECO:0000313" key="1">
    <source>
        <dbReference type="EMBL" id="KPX53671.1"/>
    </source>
</evidence>
<dbReference type="AlphaFoldDB" id="A0A0N8RRD3"/>
<name>A0A0N8RRD3_PSEAV</name>
<dbReference type="PATRIC" id="fig|53707.9.peg.4248"/>
<evidence type="ECO:0000313" key="2">
    <source>
        <dbReference type="Proteomes" id="UP000050265"/>
    </source>
</evidence>
<protein>
    <submittedName>
        <fullName evidence="1">IS, phage, Tn3B Transposon-related function</fullName>
    </submittedName>
</protein>
<comment type="caution">
    <text evidence="1">The sequence shown here is derived from an EMBL/GenBank/DDBJ whole genome shotgun (WGS) entry which is preliminary data.</text>
</comment>
<dbReference type="Pfam" id="PF23840">
    <property type="entry name" value="Phage_tail_terminator"/>
    <property type="match status" value="1"/>
</dbReference>